<protein>
    <submittedName>
        <fullName evidence="1">Uncharacterized protein</fullName>
    </submittedName>
</protein>
<gene>
    <name evidence="1" type="ORF">METZ01_LOCUS167579</name>
</gene>
<name>A0A382BLQ8_9ZZZZ</name>
<sequence>MLFIQDAYQEAHAQNYIPPQLRYVKY</sequence>
<evidence type="ECO:0000313" key="1">
    <source>
        <dbReference type="EMBL" id="SVB14725.1"/>
    </source>
</evidence>
<dbReference type="AlphaFoldDB" id="A0A382BLQ8"/>
<reference evidence="1" key="1">
    <citation type="submission" date="2018-05" db="EMBL/GenBank/DDBJ databases">
        <authorList>
            <person name="Lanie J.A."/>
            <person name="Ng W.-L."/>
            <person name="Kazmierczak K.M."/>
            <person name="Andrzejewski T.M."/>
            <person name="Davidsen T.M."/>
            <person name="Wayne K.J."/>
            <person name="Tettelin H."/>
            <person name="Glass J.I."/>
            <person name="Rusch D."/>
            <person name="Podicherti R."/>
            <person name="Tsui H.-C.T."/>
            <person name="Winkler M.E."/>
        </authorList>
    </citation>
    <scope>NUCLEOTIDE SEQUENCE</scope>
</reference>
<dbReference type="EMBL" id="UINC01030394">
    <property type="protein sequence ID" value="SVB14725.1"/>
    <property type="molecule type" value="Genomic_DNA"/>
</dbReference>
<accession>A0A382BLQ8</accession>
<proteinExistence type="predicted"/>
<organism evidence="1">
    <name type="scientific">marine metagenome</name>
    <dbReference type="NCBI Taxonomy" id="408172"/>
    <lineage>
        <taxon>unclassified sequences</taxon>
        <taxon>metagenomes</taxon>
        <taxon>ecological metagenomes</taxon>
    </lineage>
</organism>